<evidence type="ECO:0000313" key="8">
    <source>
        <dbReference type="Proteomes" id="UP000549394"/>
    </source>
</evidence>
<dbReference type="InterPro" id="IPR045069">
    <property type="entry name" value="MATE_euk"/>
</dbReference>
<dbReference type="Pfam" id="PF01554">
    <property type="entry name" value="MatE"/>
    <property type="match status" value="2"/>
</dbReference>
<comment type="caution">
    <text evidence="7">The sequence shown here is derived from an EMBL/GenBank/DDBJ whole genome shotgun (WGS) entry which is preliminary data.</text>
</comment>
<keyword evidence="3 6" id="KW-0812">Transmembrane</keyword>
<dbReference type="EMBL" id="CAJFCJ010000005">
    <property type="protein sequence ID" value="CAD5114548.1"/>
    <property type="molecule type" value="Genomic_DNA"/>
</dbReference>
<keyword evidence="8" id="KW-1185">Reference proteome</keyword>
<dbReference type="OrthoDB" id="2126698at2759"/>
<feature type="transmembrane region" description="Helical" evidence="6">
    <location>
        <begin position="244"/>
        <end position="266"/>
    </location>
</feature>
<feature type="transmembrane region" description="Helical" evidence="6">
    <location>
        <begin position="164"/>
        <end position="187"/>
    </location>
</feature>
<keyword evidence="4 6" id="KW-1133">Transmembrane helix</keyword>
<evidence type="ECO:0000256" key="1">
    <source>
        <dbReference type="ARBA" id="ARBA00004141"/>
    </source>
</evidence>
<dbReference type="PANTHER" id="PTHR11206">
    <property type="entry name" value="MULTIDRUG RESISTANCE PROTEIN"/>
    <property type="match status" value="1"/>
</dbReference>
<feature type="transmembrane region" description="Helical" evidence="6">
    <location>
        <begin position="86"/>
        <end position="110"/>
    </location>
</feature>
<evidence type="ECO:0000256" key="5">
    <source>
        <dbReference type="ARBA" id="ARBA00023136"/>
    </source>
</evidence>
<feature type="transmembrane region" description="Helical" evidence="6">
    <location>
        <begin position="359"/>
        <end position="382"/>
    </location>
</feature>
<comment type="similarity">
    <text evidence="2 6">Belongs to the multi antimicrobial extrusion (MATE) (TC 2.A.66.1) family.</text>
</comment>
<sequence length="452" mass="49684">MQAEENETDDESLSMLFHYLIQPISLMFCGHLGKTDLAAASLAISVIYIVCVSVGRGLAFGADTYFSQLYGGTNKKLVGLYLQKCFFLILLTCFPIVAIFLNIQSLLLLLKQDAEVSAKVQQYVLYFSPGILNRVIANLIICIISCVINAILHYGLVYQAKMGIIGSAISLALTYYLTTFQLFAYIWGCRIYRETWDGWTWDCLKKWGPISKTAALSIFMTVLFWLCTECGTFLAGGLPNSKEAIATFSIMFQLEGFAFMVPLGLGGACTARVGQHLGSNNPNWAKVSCRVSLIVQGAISLIFAMAVYMLKDYIPKAFTSNQETANYTASMMYLVCIFILLEGVGGVGIGIIRGTGRQGLGAILIFTAYYVLALPIGIVLMFKTKLALLGLWLGYIIGIFAEDLFVLIFVAKLNFEKEAAKAAERSNISNIINEEPVASVNDINENIRKSSN</sequence>
<proteinExistence type="inferred from homology"/>
<evidence type="ECO:0000256" key="2">
    <source>
        <dbReference type="ARBA" id="ARBA00010199"/>
    </source>
</evidence>
<dbReference type="GO" id="GO:0042910">
    <property type="term" value="F:xenobiotic transmembrane transporter activity"/>
    <property type="evidence" value="ECO:0007669"/>
    <property type="project" value="InterPro"/>
</dbReference>
<name>A0A7I8VJ04_9ANNE</name>
<dbReference type="GO" id="GO:1990961">
    <property type="term" value="P:xenobiotic detoxification by transmembrane export across the plasma membrane"/>
    <property type="evidence" value="ECO:0007669"/>
    <property type="project" value="InterPro"/>
</dbReference>
<evidence type="ECO:0000256" key="4">
    <source>
        <dbReference type="ARBA" id="ARBA00022989"/>
    </source>
</evidence>
<feature type="transmembrane region" description="Helical" evidence="6">
    <location>
        <begin position="214"/>
        <end position="238"/>
    </location>
</feature>
<gene>
    <name evidence="7" type="ORF">DGYR_LOCUS3378</name>
</gene>
<feature type="transmembrane region" description="Helical" evidence="6">
    <location>
        <begin position="287"/>
        <end position="310"/>
    </location>
</feature>
<protein>
    <recommendedName>
        <fullName evidence="6">Multidrug and toxin extrusion protein</fullName>
    </recommendedName>
</protein>
<dbReference type="AlphaFoldDB" id="A0A7I8VJ04"/>
<dbReference type="NCBIfam" id="TIGR00797">
    <property type="entry name" value="matE"/>
    <property type="match status" value="1"/>
</dbReference>
<accession>A0A7I8VJ04</accession>
<dbReference type="Proteomes" id="UP000549394">
    <property type="component" value="Unassembled WGS sequence"/>
</dbReference>
<comment type="subcellular location">
    <subcellularLocation>
        <location evidence="1">Membrane</location>
        <topology evidence="1">Multi-pass membrane protein</topology>
    </subcellularLocation>
</comment>
<dbReference type="GO" id="GO:0015297">
    <property type="term" value="F:antiporter activity"/>
    <property type="evidence" value="ECO:0007669"/>
    <property type="project" value="InterPro"/>
</dbReference>
<evidence type="ECO:0000313" key="7">
    <source>
        <dbReference type="EMBL" id="CAD5114548.1"/>
    </source>
</evidence>
<dbReference type="CDD" id="cd13132">
    <property type="entry name" value="MATE_eukaryotic"/>
    <property type="match status" value="1"/>
</dbReference>
<dbReference type="GO" id="GO:0016020">
    <property type="term" value="C:membrane"/>
    <property type="evidence" value="ECO:0007669"/>
    <property type="project" value="UniProtKB-SubCell"/>
</dbReference>
<feature type="transmembrane region" description="Helical" evidence="6">
    <location>
        <begin position="42"/>
        <end position="66"/>
    </location>
</feature>
<feature type="transmembrane region" description="Helical" evidence="6">
    <location>
        <begin position="131"/>
        <end position="152"/>
    </location>
</feature>
<feature type="transmembrane region" description="Helical" evidence="6">
    <location>
        <begin position="12"/>
        <end position="30"/>
    </location>
</feature>
<organism evidence="7 8">
    <name type="scientific">Dimorphilus gyrociliatus</name>
    <dbReference type="NCBI Taxonomy" id="2664684"/>
    <lineage>
        <taxon>Eukaryota</taxon>
        <taxon>Metazoa</taxon>
        <taxon>Spiralia</taxon>
        <taxon>Lophotrochozoa</taxon>
        <taxon>Annelida</taxon>
        <taxon>Polychaeta</taxon>
        <taxon>Polychaeta incertae sedis</taxon>
        <taxon>Dinophilidae</taxon>
        <taxon>Dimorphilus</taxon>
    </lineage>
</organism>
<reference evidence="7 8" key="1">
    <citation type="submission" date="2020-08" db="EMBL/GenBank/DDBJ databases">
        <authorList>
            <person name="Hejnol A."/>
        </authorList>
    </citation>
    <scope>NUCLEOTIDE SEQUENCE [LARGE SCALE GENOMIC DNA]</scope>
</reference>
<evidence type="ECO:0000256" key="3">
    <source>
        <dbReference type="ARBA" id="ARBA00022692"/>
    </source>
</evidence>
<feature type="transmembrane region" description="Helical" evidence="6">
    <location>
        <begin position="330"/>
        <end position="352"/>
    </location>
</feature>
<evidence type="ECO:0000256" key="6">
    <source>
        <dbReference type="RuleBase" id="RU004914"/>
    </source>
</evidence>
<feature type="transmembrane region" description="Helical" evidence="6">
    <location>
        <begin position="388"/>
        <end position="411"/>
    </location>
</feature>
<keyword evidence="5 6" id="KW-0472">Membrane</keyword>
<dbReference type="InterPro" id="IPR002528">
    <property type="entry name" value="MATE_fam"/>
</dbReference>